<dbReference type="PANTHER" id="PTHR31353">
    <property type="entry name" value="FAM98"/>
    <property type="match status" value="1"/>
</dbReference>
<dbReference type="GO" id="GO:0072669">
    <property type="term" value="C:tRNA-splicing ligase complex"/>
    <property type="evidence" value="ECO:0007669"/>
    <property type="project" value="TreeGrafter"/>
</dbReference>
<reference evidence="3" key="3">
    <citation type="submission" date="2025-08" db="UniProtKB">
        <authorList>
            <consortium name="Ensembl"/>
        </authorList>
    </citation>
    <scope>IDENTIFICATION</scope>
</reference>
<dbReference type="PANTHER" id="PTHR31353:SF5">
    <property type="entry name" value="IM:7138535"/>
    <property type="match status" value="1"/>
</dbReference>
<accession>A0A3P8YVV6</accession>
<dbReference type="STRING" id="8010.ENSELUP00000020298"/>
<dbReference type="Bgee" id="ENSELUG00000019550">
    <property type="expression patterns" value="Expressed in muscle tissue and 15 other cell types or tissues"/>
</dbReference>
<feature type="compositionally biased region" description="Basic residues" evidence="2">
    <location>
        <begin position="380"/>
        <end position="392"/>
    </location>
</feature>
<dbReference type="OMA" id="MPTWGER"/>
<dbReference type="Ensembl" id="ENSELUT00000030680.3">
    <property type="protein sequence ID" value="ENSELUP00000020298.3"/>
    <property type="gene ID" value="ENSELUG00000019550.3"/>
</dbReference>
<dbReference type="GeneTree" id="ENSGT00440000037341"/>
<evidence type="ECO:0000313" key="4">
    <source>
        <dbReference type="Proteomes" id="UP000265140"/>
    </source>
</evidence>
<dbReference type="InParanoid" id="A0A3P8YVV6"/>
<dbReference type="OrthoDB" id="512356at2759"/>
<reference evidence="4" key="1">
    <citation type="journal article" date="2014" name="PLoS ONE">
        <title>The genome and linkage map of the northern pike (Esox lucius): conserved synteny revealed between the salmonid sister group and the Neoteleostei.</title>
        <authorList>
            <person name="Rondeau E.B."/>
            <person name="Minkley D.R."/>
            <person name="Leong J.S."/>
            <person name="Messmer A.M."/>
            <person name="Jantzen J.R."/>
            <person name="von Schalburg K.R."/>
            <person name="Lemon C."/>
            <person name="Bird N.H."/>
            <person name="Koop B.F."/>
        </authorList>
    </citation>
    <scope>NUCLEOTIDE SEQUENCE</scope>
</reference>
<proteinExistence type="inferred from homology"/>
<dbReference type="Pfam" id="PF10239">
    <property type="entry name" value="DUF2465"/>
    <property type="match status" value="2"/>
</dbReference>
<reference evidence="3" key="2">
    <citation type="submission" date="2020-02" db="EMBL/GenBank/DDBJ databases">
        <title>Esox lucius (northern pike) genome, fEsoLuc1, primary haplotype.</title>
        <authorList>
            <person name="Myers G."/>
            <person name="Karagic N."/>
            <person name="Meyer A."/>
            <person name="Pippel M."/>
            <person name="Reichard M."/>
            <person name="Winkler S."/>
            <person name="Tracey A."/>
            <person name="Sims Y."/>
            <person name="Howe K."/>
            <person name="Rhie A."/>
            <person name="Formenti G."/>
            <person name="Durbin R."/>
            <person name="Fedrigo O."/>
            <person name="Jarvis E.D."/>
        </authorList>
    </citation>
    <scope>NUCLEOTIDE SEQUENCE [LARGE SCALE GENOMIC DNA]</scope>
</reference>
<organism evidence="3 4">
    <name type="scientific">Esox lucius</name>
    <name type="common">Northern pike</name>
    <dbReference type="NCBI Taxonomy" id="8010"/>
    <lineage>
        <taxon>Eukaryota</taxon>
        <taxon>Metazoa</taxon>
        <taxon>Chordata</taxon>
        <taxon>Craniata</taxon>
        <taxon>Vertebrata</taxon>
        <taxon>Euteleostomi</taxon>
        <taxon>Actinopterygii</taxon>
        <taxon>Neopterygii</taxon>
        <taxon>Teleostei</taxon>
        <taxon>Protacanthopterygii</taxon>
        <taxon>Esociformes</taxon>
        <taxon>Esocidae</taxon>
        <taxon>Esox</taxon>
    </lineage>
</organism>
<dbReference type="Proteomes" id="UP000265140">
    <property type="component" value="Chromosome 7"/>
</dbReference>
<sequence>MSSAFYVNKTFAKNGLNAANAIASLLLVWWRVFCLVITMDRDIGTIYALRTLGYRGTVCVRRCRCDELPCPVLTWLAAELIDVCPELEDRKTDVFLVGELRTLLTELLCPYTALTTDTLTPSLLNKVTGERLEFMVSELQAARILQYNELHPEDRMSEGDLEKEQRAIDRSIVDLKNWCQEYEDCHEMVQGDRKAETKTEMSLLLQSLNMDESSTFTDVCHEVERRLADLPRGDMTDPLLNIDLNSEQWKQTQKMNQALLEDYQCRRQMMIIRFQVTLQSFAWGEKEKERSKVLASVPPLSSFALVSQVSMSLLLAARKDQSYVLPVKAGESTAVYKVLMGCVPDRGGRPGEIEAPMPTWKDRREGVKGRGGPRGDGGHRQKFSGKKKNKRD</sequence>
<reference evidence="3" key="4">
    <citation type="submission" date="2025-09" db="UniProtKB">
        <authorList>
            <consortium name="Ensembl"/>
        </authorList>
    </citation>
    <scope>IDENTIFICATION</scope>
</reference>
<dbReference type="InterPro" id="IPR018797">
    <property type="entry name" value="FAM98"/>
</dbReference>
<protein>
    <submittedName>
        <fullName evidence="3">Im:7138535</fullName>
    </submittedName>
</protein>
<evidence type="ECO:0000256" key="2">
    <source>
        <dbReference type="SAM" id="MobiDB-lite"/>
    </source>
</evidence>
<evidence type="ECO:0000256" key="1">
    <source>
        <dbReference type="ARBA" id="ARBA00007218"/>
    </source>
</evidence>
<evidence type="ECO:0000313" key="3">
    <source>
        <dbReference type="Ensembl" id="ENSELUP00000020298.3"/>
    </source>
</evidence>
<comment type="similarity">
    <text evidence="1">Belongs to the FAM98 family.</text>
</comment>
<name>A0A3P8YVV6_ESOLU</name>
<feature type="region of interest" description="Disordered" evidence="2">
    <location>
        <begin position="347"/>
        <end position="392"/>
    </location>
</feature>
<dbReference type="AlphaFoldDB" id="A0A3P8YVV6"/>
<keyword evidence="4" id="KW-1185">Reference proteome</keyword>